<evidence type="ECO:0000313" key="1">
    <source>
        <dbReference type="EMBL" id="NDW04070.1"/>
    </source>
</evidence>
<dbReference type="EMBL" id="JAAAMG010000004">
    <property type="protein sequence ID" value="NDW04070.1"/>
    <property type="molecule type" value="Genomic_DNA"/>
</dbReference>
<organism evidence="1 2">
    <name type="scientific">Jiella pacifica</name>
    <dbReference type="NCBI Taxonomy" id="2696469"/>
    <lineage>
        <taxon>Bacteria</taxon>
        <taxon>Pseudomonadati</taxon>
        <taxon>Pseudomonadota</taxon>
        <taxon>Alphaproteobacteria</taxon>
        <taxon>Hyphomicrobiales</taxon>
        <taxon>Aurantimonadaceae</taxon>
        <taxon>Jiella</taxon>
    </lineage>
</organism>
<protein>
    <submittedName>
        <fullName evidence="1">Phage virion morphogenesis protein</fullName>
    </submittedName>
</protein>
<evidence type="ECO:0000313" key="2">
    <source>
        <dbReference type="Proteomes" id="UP000469011"/>
    </source>
</evidence>
<dbReference type="NCBIfam" id="TIGR01635">
    <property type="entry name" value="tail_comp_S"/>
    <property type="match status" value="1"/>
</dbReference>
<keyword evidence="2" id="KW-1185">Reference proteome</keyword>
<dbReference type="InterPro" id="IPR006522">
    <property type="entry name" value="Phage_virion_morphogenesis"/>
</dbReference>
<dbReference type="Proteomes" id="UP000469011">
    <property type="component" value="Unassembled WGS sequence"/>
</dbReference>
<reference evidence="1 2" key="1">
    <citation type="submission" date="2020-01" db="EMBL/GenBank/DDBJ databases">
        <title>Jiella pacifica sp. nov.</title>
        <authorList>
            <person name="Xue Z."/>
            <person name="Zhu S."/>
            <person name="Chen J."/>
            <person name="Yang J."/>
        </authorList>
    </citation>
    <scope>NUCLEOTIDE SEQUENCE [LARGE SCALE GENOMIC DNA]</scope>
    <source>
        <strain evidence="1 2">40Bstr34</strain>
    </source>
</reference>
<proteinExistence type="predicted"/>
<gene>
    <name evidence="1" type="ORF">GTK09_06470</name>
</gene>
<name>A0A6N9SY99_9HYPH</name>
<dbReference type="Pfam" id="PF05069">
    <property type="entry name" value="Phage_tail_S"/>
    <property type="match status" value="1"/>
</dbReference>
<accession>A0A6N9SY99</accession>
<comment type="caution">
    <text evidence="1">The sequence shown here is derived from an EMBL/GenBank/DDBJ whole genome shotgun (WGS) entry which is preliminary data.</text>
</comment>
<sequence length="195" mass="21860">MAAEGIRIVVDDAVVMEALLRLEQRDRSNAINAIGAYLVTATQQRFEREQGPDGRPWQRLSPRTANARIGKTRRGYDHILRVKNRLYSSVKYQADAASLAVGTNVDYAAIQQLGGTIKKPARRQTIYQRYNPKTGDLDQRFVKRSRSNFARHVDVAAHSITIPARPYLGISDEDRAEILEIVADTERRSLAGGGR</sequence>
<dbReference type="AlphaFoldDB" id="A0A6N9SY99"/>
<dbReference type="RefSeq" id="WP_163462084.1">
    <property type="nucleotide sequence ID" value="NZ_JAAAMG010000004.1"/>
</dbReference>